<dbReference type="InterPro" id="IPR006050">
    <property type="entry name" value="DNA_photolyase_N"/>
</dbReference>
<dbReference type="Gene3D" id="3.40.50.620">
    <property type="entry name" value="HUPs"/>
    <property type="match status" value="1"/>
</dbReference>
<proteinExistence type="predicted"/>
<dbReference type="SUPFAM" id="SSF52425">
    <property type="entry name" value="Cryptochrome/photolyase, N-terminal domain"/>
    <property type="match status" value="1"/>
</dbReference>
<dbReference type="Pfam" id="PF00875">
    <property type="entry name" value="DNA_photolyase"/>
    <property type="match status" value="1"/>
</dbReference>
<dbReference type="SUPFAM" id="SSF53474">
    <property type="entry name" value="alpha/beta-Hydrolases"/>
    <property type="match status" value="1"/>
</dbReference>
<organism evidence="2 3">
    <name type="scientific">Coccomyxa subellipsoidea</name>
    <dbReference type="NCBI Taxonomy" id="248742"/>
    <lineage>
        <taxon>Eukaryota</taxon>
        <taxon>Viridiplantae</taxon>
        <taxon>Chlorophyta</taxon>
        <taxon>core chlorophytes</taxon>
        <taxon>Trebouxiophyceae</taxon>
        <taxon>Trebouxiophyceae incertae sedis</taxon>
        <taxon>Coccomyxaceae</taxon>
        <taxon>Coccomyxa</taxon>
    </lineage>
</organism>
<dbReference type="PANTHER" id="PTHR47832:SF1">
    <property type="entry name" value="DNA PHOTOLYASE"/>
    <property type="match status" value="1"/>
</dbReference>
<dbReference type="EMBL" id="JALJOT010000011">
    <property type="protein sequence ID" value="KAK9905885.1"/>
    <property type="molecule type" value="Genomic_DNA"/>
</dbReference>
<dbReference type="PRINTS" id="PR00412">
    <property type="entry name" value="EPOXHYDRLASE"/>
</dbReference>
<dbReference type="InterPro" id="IPR000073">
    <property type="entry name" value="AB_hydrolase_1"/>
</dbReference>
<dbReference type="InterPro" id="IPR014729">
    <property type="entry name" value="Rossmann-like_a/b/a_fold"/>
</dbReference>
<evidence type="ECO:0000313" key="3">
    <source>
        <dbReference type="Proteomes" id="UP001491310"/>
    </source>
</evidence>
<protein>
    <recommendedName>
        <fullName evidence="1">Photolyase/cryptochrome alpha/beta domain-containing protein</fullName>
    </recommendedName>
</protein>
<comment type="caution">
    <text evidence="2">The sequence shown here is derived from an EMBL/GenBank/DDBJ whole genome shotgun (WGS) entry which is preliminary data.</text>
</comment>
<feature type="domain" description="Photolyase/cryptochrome alpha/beta" evidence="1">
    <location>
        <begin position="1"/>
        <end position="126"/>
    </location>
</feature>
<dbReference type="InterPro" id="IPR029058">
    <property type="entry name" value="AB_hydrolase_fold"/>
</dbReference>
<evidence type="ECO:0000259" key="1">
    <source>
        <dbReference type="PROSITE" id="PS51645"/>
    </source>
</evidence>
<dbReference type="InterPro" id="IPR000639">
    <property type="entry name" value="Epox_hydrolase-like"/>
</dbReference>
<dbReference type="Pfam" id="PF12697">
    <property type="entry name" value="Abhydrolase_6"/>
    <property type="match status" value="1"/>
</dbReference>
<accession>A0ABR2YIB6</accession>
<dbReference type="Proteomes" id="UP001491310">
    <property type="component" value="Unassembled WGS sequence"/>
</dbReference>
<reference evidence="2 3" key="1">
    <citation type="journal article" date="2024" name="Nat. Commun.">
        <title>Phylogenomics reveals the evolutionary origins of lichenization in chlorophyte algae.</title>
        <authorList>
            <person name="Puginier C."/>
            <person name="Libourel C."/>
            <person name="Otte J."/>
            <person name="Skaloud P."/>
            <person name="Haon M."/>
            <person name="Grisel S."/>
            <person name="Petersen M."/>
            <person name="Berrin J.G."/>
            <person name="Delaux P.M."/>
            <person name="Dal Grande F."/>
            <person name="Keller J."/>
        </authorList>
    </citation>
    <scope>NUCLEOTIDE SEQUENCE [LARGE SCALE GENOMIC DNA]</scope>
    <source>
        <strain evidence="2 3">SAG 216-7</strain>
    </source>
</reference>
<dbReference type="Gene3D" id="3.40.50.1820">
    <property type="entry name" value="alpha/beta hydrolase"/>
    <property type="match status" value="1"/>
</dbReference>
<dbReference type="PROSITE" id="PS51645">
    <property type="entry name" value="PHR_CRY_ALPHA_BETA"/>
    <property type="match status" value="1"/>
</dbReference>
<dbReference type="Gene3D" id="1.25.40.80">
    <property type="match status" value="1"/>
</dbReference>
<gene>
    <name evidence="2" type="ORF">WJX75_008118</name>
</gene>
<evidence type="ECO:0000313" key="2">
    <source>
        <dbReference type="EMBL" id="KAK9905885.1"/>
    </source>
</evidence>
<sequence length="790" mass="86280">MVWLKHDLRLDDHPGFVQAADSAQSVLPFFCLAPELYVHLLRTPNGIEGLLGSLADVRHSLRVKGSDLVVRVGPLQKSFQEVILQCSVREIIAEEEVEHRWLAATSEVRGSLPEGLQWRFWKASLFEVEPYTDNFRAFQRLRGRPVPPLNAPDVLPALPAGIRAGELPSAEELREQLASADAVTLHPEVLEAARGIVEQWPPSGAPVLAHQVTRGGESAVLPALHSYLACRTPSAKPASAEQASTSGRLPLEDLKDKMSEAVDRFETPAMPLGSFPAIFSQAVSMGTLSRRRAYHEALQSMADTIPIFRLIGGNAVVPARAAMTAAETADFHWHLARADRERRVQGGGAPRHWRWRGHMVDYVSRIPEEEGAQEAAEAPALLLVHGFGAFGEQWRGQLGPLASAGYQVYAPTLPGFGRAEKPALAYSQTLWLDFLCEFVTEVVRRPVIVVGNSIGGFLSASLAAASPTIVKGLVLVNTAGKIDPSYTPEAAADAAASNGMTGPPALVADLVSRGLFTYLERSIAKTLVRLYPVDATNADEWLAEEIFRAACDPGALAVFRSVFYLPKSLPLNHLVKDLYRGRALVLQGAKDPLNDARGRAQALQDSCPNVSVHLLDAGHCPHDEAPAKFNKALLAFVEDVRNTQTTAVPRVACQGHLFLFFVFAFLTRMGTQYDFSKYVDTFMAASSTIAVAYYLNIRQIYAAKYAQKNPAEFLTVFPSKAEANKNISAAMATKIQRDNHLLRLLRDAAINIDCDALKKNSLLTGEMQHGWIQGGYAYHALVEQCLVLRG</sequence>
<dbReference type="PRINTS" id="PR00111">
    <property type="entry name" value="ABHYDROLASE"/>
</dbReference>
<dbReference type="InterPro" id="IPR036155">
    <property type="entry name" value="Crypto/Photolyase_N_sf"/>
</dbReference>
<dbReference type="PANTHER" id="PTHR47832">
    <property type="entry name" value="DNA PHOTOLYASE"/>
    <property type="match status" value="1"/>
</dbReference>
<name>A0ABR2YIB6_9CHLO</name>
<keyword evidence="3" id="KW-1185">Reference proteome</keyword>